<dbReference type="InterPro" id="IPR000477">
    <property type="entry name" value="RT_dom"/>
</dbReference>
<keyword evidence="3" id="KW-0540">Nuclease</keyword>
<dbReference type="EMBL" id="CP133613">
    <property type="protein sequence ID" value="WMV13935.1"/>
    <property type="molecule type" value="Genomic_DNA"/>
</dbReference>
<keyword evidence="9" id="KW-1185">Reference proteome</keyword>
<evidence type="ECO:0000256" key="3">
    <source>
        <dbReference type="ARBA" id="ARBA00022722"/>
    </source>
</evidence>
<dbReference type="InterPro" id="IPR043128">
    <property type="entry name" value="Rev_trsase/Diguanyl_cyclase"/>
</dbReference>
<evidence type="ECO:0000259" key="7">
    <source>
        <dbReference type="PROSITE" id="PS50878"/>
    </source>
</evidence>
<protein>
    <recommendedName>
        <fullName evidence="7">Reverse transcriptase domain-containing protein</fullName>
    </recommendedName>
</protein>
<proteinExistence type="predicted"/>
<dbReference type="InterPro" id="IPR053134">
    <property type="entry name" value="RNA-dir_DNA_polymerase"/>
</dbReference>
<dbReference type="GO" id="GO:0004519">
    <property type="term" value="F:endonuclease activity"/>
    <property type="evidence" value="ECO:0007669"/>
    <property type="project" value="UniProtKB-KW"/>
</dbReference>
<evidence type="ECO:0000256" key="6">
    <source>
        <dbReference type="ARBA" id="ARBA00022918"/>
    </source>
</evidence>
<dbReference type="Pfam" id="PF17917">
    <property type="entry name" value="RT_RNaseH"/>
    <property type="match status" value="1"/>
</dbReference>
<accession>A0AAF0Q349</accession>
<dbReference type="Proteomes" id="UP001234989">
    <property type="component" value="Chromosome 2"/>
</dbReference>
<keyword evidence="4" id="KW-0255">Endonuclease</keyword>
<dbReference type="GO" id="GO:0016787">
    <property type="term" value="F:hydrolase activity"/>
    <property type="evidence" value="ECO:0007669"/>
    <property type="project" value="UniProtKB-KW"/>
</dbReference>
<dbReference type="InterPro" id="IPR043502">
    <property type="entry name" value="DNA/RNA_pol_sf"/>
</dbReference>
<dbReference type="PANTHER" id="PTHR24559:SF444">
    <property type="entry name" value="REVERSE TRANSCRIPTASE DOMAIN-CONTAINING PROTEIN"/>
    <property type="match status" value="1"/>
</dbReference>
<gene>
    <name evidence="8" type="ORF">MTR67_007320</name>
</gene>
<dbReference type="GO" id="GO:0003964">
    <property type="term" value="F:RNA-directed DNA polymerase activity"/>
    <property type="evidence" value="ECO:0007669"/>
    <property type="project" value="UniProtKB-KW"/>
</dbReference>
<evidence type="ECO:0000313" key="8">
    <source>
        <dbReference type="EMBL" id="WMV13935.1"/>
    </source>
</evidence>
<sequence>MSFGLTNTPATFMDLMNRVFKPYLDMFGIVFIDEILIYSRNEEDHASHLRIVLQSLKDKELYAKFSKCEFWLESMAFLGHIVFGDEIKVNTQFVEGFLSISSHLIKLTQNTLSSNGLKLNGKVIAYASRKRTVHERNCTTHDLELAAVVFALIIWRHYLYGVHVDVFTNHKSLQYVFSQKELNFKQRRWLELLKDYDMSILYHPRKANVRVYQRLRLALSSSQSSVPQVLGTRATIVATSTPARENVSMEIGIFSRLTTGPVMSSDQHDYFIKFLKLKPPFFTGTEYEDAYYFLIDCHELFHKMNIVERLGVDFITYKFWGDAKMWWRSHVEC</sequence>
<reference evidence="8" key="1">
    <citation type="submission" date="2023-08" db="EMBL/GenBank/DDBJ databases">
        <title>A de novo genome assembly of Solanum verrucosum Schlechtendal, a Mexican diploid species geographically isolated from the other diploid A-genome species in potato relatives.</title>
        <authorList>
            <person name="Hosaka K."/>
        </authorList>
    </citation>
    <scope>NUCLEOTIDE SEQUENCE</scope>
    <source>
        <tissue evidence="8">Young leaves</tissue>
    </source>
</reference>
<feature type="domain" description="Reverse transcriptase" evidence="7">
    <location>
        <begin position="1"/>
        <end position="82"/>
    </location>
</feature>
<keyword evidence="1" id="KW-0808">Transferase</keyword>
<dbReference type="Gene3D" id="3.30.70.270">
    <property type="match status" value="1"/>
</dbReference>
<dbReference type="AlphaFoldDB" id="A0AAF0Q349"/>
<dbReference type="CDD" id="cd09274">
    <property type="entry name" value="RNase_HI_RT_Ty3"/>
    <property type="match status" value="1"/>
</dbReference>
<dbReference type="Pfam" id="PF00078">
    <property type="entry name" value="RVT_1"/>
    <property type="match status" value="1"/>
</dbReference>
<evidence type="ECO:0000256" key="2">
    <source>
        <dbReference type="ARBA" id="ARBA00022695"/>
    </source>
</evidence>
<name>A0AAF0Q349_SOLVR</name>
<evidence type="ECO:0000313" key="9">
    <source>
        <dbReference type="Proteomes" id="UP001234989"/>
    </source>
</evidence>
<dbReference type="InterPro" id="IPR041373">
    <property type="entry name" value="RT_RNaseH"/>
</dbReference>
<evidence type="ECO:0000256" key="1">
    <source>
        <dbReference type="ARBA" id="ARBA00022679"/>
    </source>
</evidence>
<keyword evidence="2" id="KW-0548">Nucleotidyltransferase</keyword>
<evidence type="ECO:0000256" key="4">
    <source>
        <dbReference type="ARBA" id="ARBA00022759"/>
    </source>
</evidence>
<evidence type="ECO:0000256" key="5">
    <source>
        <dbReference type="ARBA" id="ARBA00022801"/>
    </source>
</evidence>
<dbReference type="PROSITE" id="PS50878">
    <property type="entry name" value="RT_POL"/>
    <property type="match status" value="1"/>
</dbReference>
<organism evidence="8 9">
    <name type="scientific">Solanum verrucosum</name>
    <dbReference type="NCBI Taxonomy" id="315347"/>
    <lineage>
        <taxon>Eukaryota</taxon>
        <taxon>Viridiplantae</taxon>
        <taxon>Streptophyta</taxon>
        <taxon>Embryophyta</taxon>
        <taxon>Tracheophyta</taxon>
        <taxon>Spermatophyta</taxon>
        <taxon>Magnoliopsida</taxon>
        <taxon>eudicotyledons</taxon>
        <taxon>Gunneridae</taxon>
        <taxon>Pentapetalae</taxon>
        <taxon>asterids</taxon>
        <taxon>lamiids</taxon>
        <taxon>Solanales</taxon>
        <taxon>Solanaceae</taxon>
        <taxon>Solanoideae</taxon>
        <taxon>Solaneae</taxon>
        <taxon>Solanum</taxon>
    </lineage>
</organism>
<dbReference type="SUPFAM" id="SSF56672">
    <property type="entry name" value="DNA/RNA polymerases"/>
    <property type="match status" value="1"/>
</dbReference>
<dbReference type="CDD" id="cd01647">
    <property type="entry name" value="RT_LTR"/>
    <property type="match status" value="1"/>
</dbReference>
<keyword evidence="5" id="KW-0378">Hydrolase</keyword>
<keyword evidence="6" id="KW-0695">RNA-directed DNA polymerase</keyword>
<dbReference type="PANTHER" id="PTHR24559">
    <property type="entry name" value="TRANSPOSON TY3-I GAG-POL POLYPROTEIN"/>
    <property type="match status" value="1"/>
</dbReference>